<comment type="caution">
    <text evidence="3">The sequence shown here is derived from an EMBL/GenBank/DDBJ whole genome shotgun (WGS) entry which is preliminary data.</text>
</comment>
<evidence type="ECO:0000313" key="4">
    <source>
        <dbReference type="Proteomes" id="UP000256486"/>
    </source>
</evidence>
<dbReference type="OrthoDB" id="9782569at2"/>
<reference evidence="3 4" key="1">
    <citation type="submission" date="2017-04" db="EMBL/GenBank/DDBJ databases">
        <title>Comparative genome analysis of Subtercola boreus.</title>
        <authorList>
            <person name="Cho Y.-J."/>
            <person name="Cho A."/>
            <person name="Kim O.-S."/>
            <person name="Lee J.-I."/>
        </authorList>
    </citation>
    <scope>NUCLEOTIDE SEQUENCE [LARGE SCALE GENOMIC DNA]</scope>
    <source>
        <strain evidence="3 4">K300</strain>
    </source>
</reference>
<keyword evidence="2" id="KW-1133">Transmembrane helix</keyword>
<dbReference type="Proteomes" id="UP000256486">
    <property type="component" value="Unassembled WGS sequence"/>
</dbReference>
<dbReference type="EMBL" id="NBWZ01000001">
    <property type="protein sequence ID" value="RFA10407.1"/>
    <property type="molecule type" value="Genomic_DNA"/>
</dbReference>
<accession>A0A3E0VNE1</accession>
<keyword evidence="4" id="KW-1185">Reference proteome</keyword>
<name>A0A3E0VNE1_9MICO</name>
<evidence type="ECO:0000256" key="1">
    <source>
        <dbReference type="SAM" id="MobiDB-lite"/>
    </source>
</evidence>
<feature type="region of interest" description="Disordered" evidence="1">
    <location>
        <begin position="54"/>
        <end position="77"/>
    </location>
</feature>
<keyword evidence="2" id="KW-0812">Transmembrane</keyword>
<dbReference type="AlphaFoldDB" id="A0A3E0VNE1"/>
<protein>
    <submittedName>
        <fullName evidence="3">Uncharacterized protein</fullName>
    </submittedName>
</protein>
<proteinExistence type="predicted"/>
<feature type="transmembrane region" description="Helical" evidence="2">
    <location>
        <begin position="30"/>
        <end position="50"/>
    </location>
</feature>
<organism evidence="3 4">
    <name type="scientific">Subtercola boreus</name>
    <dbReference type="NCBI Taxonomy" id="120213"/>
    <lineage>
        <taxon>Bacteria</taxon>
        <taxon>Bacillati</taxon>
        <taxon>Actinomycetota</taxon>
        <taxon>Actinomycetes</taxon>
        <taxon>Micrococcales</taxon>
        <taxon>Microbacteriaceae</taxon>
        <taxon>Subtercola</taxon>
    </lineage>
</organism>
<evidence type="ECO:0000313" key="3">
    <source>
        <dbReference type="EMBL" id="RFA10407.1"/>
    </source>
</evidence>
<evidence type="ECO:0000256" key="2">
    <source>
        <dbReference type="SAM" id="Phobius"/>
    </source>
</evidence>
<keyword evidence="2" id="KW-0472">Membrane</keyword>
<sequence>MTGGLVAVSGSMLRAPHGGIWVTPLVGLPFLYVLAILIGTVGTALLVIVAKNPKRATEQPVDSLEEDDAKETSAVNA</sequence>
<gene>
    <name evidence="3" type="ORF">B7R54_15240</name>
</gene>